<keyword evidence="1" id="KW-0812">Transmembrane</keyword>
<evidence type="ECO:0000256" key="1">
    <source>
        <dbReference type="SAM" id="Phobius"/>
    </source>
</evidence>
<keyword evidence="2" id="KW-1185">Reference proteome</keyword>
<feature type="transmembrane region" description="Helical" evidence="1">
    <location>
        <begin position="44"/>
        <end position="63"/>
    </location>
</feature>
<sequence>MYFQCQILCFYFLYVCTLICVSTLDYRQCGEIRCRFSLRFVTKYLMQIYKPLAILCLVFCCRLKTRITE</sequence>
<name>A0A915LAP0_ROMCU</name>
<dbReference type="WBParaSite" id="nRc.2.0.1.t47912-RA">
    <property type="protein sequence ID" value="nRc.2.0.1.t47912-RA"/>
    <property type="gene ID" value="nRc.2.0.1.g47912"/>
</dbReference>
<keyword evidence="1" id="KW-1133">Transmembrane helix</keyword>
<organism evidence="2 3">
    <name type="scientific">Romanomermis culicivorax</name>
    <name type="common">Nematode worm</name>
    <dbReference type="NCBI Taxonomy" id="13658"/>
    <lineage>
        <taxon>Eukaryota</taxon>
        <taxon>Metazoa</taxon>
        <taxon>Ecdysozoa</taxon>
        <taxon>Nematoda</taxon>
        <taxon>Enoplea</taxon>
        <taxon>Dorylaimia</taxon>
        <taxon>Mermithida</taxon>
        <taxon>Mermithoidea</taxon>
        <taxon>Mermithidae</taxon>
        <taxon>Romanomermis</taxon>
    </lineage>
</organism>
<dbReference type="Proteomes" id="UP000887565">
    <property type="component" value="Unplaced"/>
</dbReference>
<keyword evidence="1" id="KW-0472">Membrane</keyword>
<evidence type="ECO:0000313" key="2">
    <source>
        <dbReference type="Proteomes" id="UP000887565"/>
    </source>
</evidence>
<accession>A0A915LAP0</accession>
<proteinExistence type="predicted"/>
<reference evidence="3" key="1">
    <citation type="submission" date="2022-11" db="UniProtKB">
        <authorList>
            <consortium name="WormBaseParasite"/>
        </authorList>
    </citation>
    <scope>IDENTIFICATION</scope>
</reference>
<evidence type="ECO:0000313" key="3">
    <source>
        <dbReference type="WBParaSite" id="nRc.2.0.1.t47912-RA"/>
    </source>
</evidence>
<feature type="transmembrane region" description="Helical" evidence="1">
    <location>
        <begin position="7"/>
        <end position="24"/>
    </location>
</feature>
<dbReference type="AlphaFoldDB" id="A0A915LAP0"/>
<protein>
    <submittedName>
        <fullName evidence="3">Secreted protein</fullName>
    </submittedName>
</protein>